<reference evidence="2 3" key="1">
    <citation type="journal article" date="2018" name="Evol. Lett.">
        <title>Horizontal gene cluster transfer increased hallucinogenic mushroom diversity.</title>
        <authorList>
            <person name="Reynolds H.T."/>
            <person name="Vijayakumar V."/>
            <person name="Gluck-Thaler E."/>
            <person name="Korotkin H.B."/>
            <person name="Matheny P.B."/>
            <person name="Slot J.C."/>
        </authorList>
    </citation>
    <scope>NUCLEOTIDE SEQUENCE [LARGE SCALE GENOMIC DNA]</scope>
    <source>
        <strain evidence="2 3">SRW20</strain>
    </source>
</reference>
<protein>
    <submittedName>
        <fullName evidence="2">Uncharacterized protein</fullName>
    </submittedName>
</protein>
<gene>
    <name evidence="2" type="ORF">CVT26_005989</name>
</gene>
<dbReference type="OrthoDB" id="3083362at2759"/>
<keyword evidence="3" id="KW-1185">Reference proteome</keyword>
<accession>A0A409WFL6</accession>
<evidence type="ECO:0000313" key="3">
    <source>
        <dbReference type="Proteomes" id="UP000284706"/>
    </source>
</evidence>
<comment type="caution">
    <text evidence="2">The sequence shown here is derived from an EMBL/GenBank/DDBJ whole genome shotgun (WGS) entry which is preliminary data.</text>
</comment>
<evidence type="ECO:0000256" key="1">
    <source>
        <dbReference type="SAM" id="MobiDB-lite"/>
    </source>
</evidence>
<dbReference type="AlphaFoldDB" id="A0A409WFL6"/>
<name>A0A409WFL6_9AGAR</name>
<feature type="region of interest" description="Disordered" evidence="1">
    <location>
        <begin position="53"/>
        <end position="79"/>
    </location>
</feature>
<evidence type="ECO:0000313" key="2">
    <source>
        <dbReference type="EMBL" id="PPQ77250.1"/>
    </source>
</evidence>
<feature type="compositionally biased region" description="Low complexity" evidence="1">
    <location>
        <begin position="54"/>
        <end position="69"/>
    </location>
</feature>
<organism evidence="2 3">
    <name type="scientific">Gymnopilus dilepis</name>
    <dbReference type="NCBI Taxonomy" id="231916"/>
    <lineage>
        <taxon>Eukaryota</taxon>
        <taxon>Fungi</taxon>
        <taxon>Dikarya</taxon>
        <taxon>Basidiomycota</taxon>
        <taxon>Agaricomycotina</taxon>
        <taxon>Agaricomycetes</taxon>
        <taxon>Agaricomycetidae</taxon>
        <taxon>Agaricales</taxon>
        <taxon>Agaricineae</taxon>
        <taxon>Hymenogastraceae</taxon>
        <taxon>Gymnopilus</taxon>
    </lineage>
</organism>
<dbReference type="EMBL" id="NHYE01005086">
    <property type="protein sequence ID" value="PPQ77250.1"/>
    <property type="molecule type" value="Genomic_DNA"/>
</dbReference>
<dbReference type="InParanoid" id="A0A409WFL6"/>
<dbReference type="Proteomes" id="UP000284706">
    <property type="component" value="Unassembled WGS sequence"/>
</dbReference>
<sequence length="195" mass="21460">MPLSFHIPFPSIHHVLETGADEPMLPRRPSVITIVDTDEGDYAASWTPTGTLVSAPSNATSTSLSSASTGGRPSPGHRDLMQTIDLRDAEPIARQGEEQFSFIVHFPDEDEIDNDDTATIFEERPRTSRGLPHHKCFSASSTDVKIQSQKIAELLVTAMRKLQFKLPPVKMNMSMNKKMPRPAGAGAFGRKIVQH</sequence>
<proteinExistence type="predicted"/>
<feature type="region of interest" description="Disordered" evidence="1">
    <location>
        <begin position="173"/>
        <end position="195"/>
    </location>
</feature>